<reference evidence="4" key="1">
    <citation type="submission" date="2023-08" db="EMBL/GenBank/DDBJ databases">
        <authorList>
            <person name="Audoor S."/>
            <person name="Bilcke G."/>
        </authorList>
    </citation>
    <scope>NUCLEOTIDE SEQUENCE</scope>
</reference>
<accession>A0AAD2CAC4</accession>
<evidence type="ECO:0000313" key="4">
    <source>
        <dbReference type="EMBL" id="CAJ1900629.1"/>
    </source>
</evidence>
<feature type="region of interest" description="Disordered" evidence="1">
    <location>
        <begin position="234"/>
        <end position="259"/>
    </location>
</feature>
<dbReference type="CDD" id="cd10527">
    <property type="entry name" value="SET_LSMT"/>
    <property type="match status" value="1"/>
</dbReference>
<dbReference type="GO" id="GO:0016279">
    <property type="term" value="F:protein-lysine N-methyltransferase activity"/>
    <property type="evidence" value="ECO:0007669"/>
    <property type="project" value="TreeGrafter"/>
</dbReference>
<dbReference type="PROSITE" id="PS50280">
    <property type="entry name" value="SET"/>
    <property type="match status" value="1"/>
</dbReference>
<gene>
    <name evidence="4" type="ORF">CYCCA115_LOCUS308</name>
</gene>
<name>A0AAD2CAC4_9STRA</name>
<dbReference type="Gene3D" id="3.90.1410.10">
    <property type="entry name" value="set domain protein methyltransferase, domain 1"/>
    <property type="match status" value="1"/>
</dbReference>
<dbReference type="PANTHER" id="PTHR13271:SF151">
    <property type="entry name" value="SET DOMAIN-CONTAINING PROTEIN 4"/>
    <property type="match status" value="1"/>
</dbReference>
<dbReference type="InterPro" id="IPR046341">
    <property type="entry name" value="SET_dom_sf"/>
</dbReference>
<keyword evidence="5" id="KW-1185">Reference proteome</keyword>
<feature type="signal peptide" evidence="2">
    <location>
        <begin position="1"/>
        <end position="23"/>
    </location>
</feature>
<dbReference type="Proteomes" id="UP001295423">
    <property type="component" value="Unassembled WGS sequence"/>
</dbReference>
<evidence type="ECO:0000256" key="2">
    <source>
        <dbReference type="SAM" id="SignalP"/>
    </source>
</evidence>
<feature type="region of interest" description="Disordered" evidence="1">
    <location>
        <begin position="36"/>
        <end position="55"/>
    </location>
</feature>
<dbReference type="PANTHER" id="PTHR13271">
    <property type="entry name" value="UNCHARACTERIZED PUTATIVE METHYLTRANSFERASE"/>
    <property type="match status" value="1"/>
</dbReference>
<dbReference type="InterPro" id="IPR050600">
    <property type="entry name" value="SETD3_SETD6_MTase"/>
</dbReference>
<dbReference type="AlphaFoldDB" id="A0AAD2CAC4"/>
<comment type="caution">
    <text evidence="4">The sequence shown here is derived from an EMBL/GenBank/DDBJ whole genome shotgun (WGS) entry which is preliminary data.</text>
</comment>
<feature type="domain" description="SET" evidence="3">
    <location>
        <begin position="77"/>
        <end position="321"/>
    </location>
</feature>
<evidence type="ECO:0000313" key="5">
    <source>
        <dbReference type="Proteomes" id="UP001295423"/>
    </source>
</evidence>
<feature type="compositionally biased region" description="Acidic residues" evidence="1">
    <location>
        <begin position="238"/>
        <end position="247"/>
    </location>
</feature>
<proteinExistence type="predicted"/>
<evidence type="ECO:0000256" key="1">
    <source>
        <dbReference type="SAM" id="MobiDB-lite"/>
    </source>
</evidence>
<keyword evidence="2" id="KW-0732">Signal</keyword>
<feature type="chain" id="PRO_5042278744" description="SET domain-containing protein" evidence="2">
    <location>
        <begin position="24"/>
        <end position="397"/>
    </location>
</feature>
<dbReference type="SUPFAM" id="SSF82199">
    <property type="entry name" value="SET domain"/>
    <property type="match status" value="1"/>
</dbReference>
<evidence type="ECO:0000259" key="3">
    <source>
        <dbReference type="PROSITE" id="PS50280"/>
    </source>
</evidence>
<dbReference type="EMBL" id="CAKOGP040000001">
    <property type="protein sequence ID" value="CAJ1900629.1"/>
    <property type="molecule type" value="Genomic_DNA"/>
</dbReference>
<dbReference type="Pfam" id="PF00856">
    <property type="entry name" value="SET"/>
    <property type="match status" value="1"/>
</dbReference>
<sequence length="397" mass="43299">MISIHSISLSIFLLAVVFQSSKYGTTVEAFAAKQARPSGGGGFGAGTKSPLTHIPDTSDTTQALLQFLKAENAKGLADVEIGTDANSGVRGLFAAKNFKKGKLMCQIPSGCALALSDPSKNGEDTPTLAHGGANFLSMYWKDPKAKETWAPYLNTLPQQGTSQFDPTPDFFQDDELELLEFPRAIRLAKTRKEEIANLGAEQGLDMDELQFATWLTASRAFTISIATESEEKVKTMLEEDTEAESSSEDATTSEGEKQTIVTKAKTKSIRVLVPFIDMANHNSDQPNAKLTLVDPEKDDAWFALEATRPIKAGKEIVIAYGSGVESSVELFLNYGFIPKTNTIDALMLQKGGDDAITSLDGWTTSLEEDQSMLEMAKDDPTLQKILNFRIRLKESYK</sequence>
<dbReference type="InterPro" id="IPR001214">
    <property type="entry name" value="SET_dom"/>
</dbReference>
<organism evidence="4 5">
    <name type="scientific">Cylindrotheca closterium</name>
    <dbReference type="NCBI Taxonomy" id="2856"/>
    <lineage>
        <taxon>Eukaryota</taxon>
        <taxon>Sar</taxon>
        <taxon>Stramenopiles</taxon>
        <taxon>Ochrophyta</taxon>
        <taxon>Bacillariophyta</taxon>
        <taxon>Bacillariophyceae</taxon>
        <taxon>Bacillariophycidae</taxon>
        <taxon>Bacillariales</taxon>
        <taxon>Bacillariaceae</taxon>
        <taxon>Cylindrotheca</taxon>
    </lineage>
</organism>
<protein>
    <recommendedName>
        <fullName evidence="3">SET domain-containing protein</fullName>
    </recommendedName>
</protein>